<protein>
    <submittedName>
        <fullName evidence="2">Uncharacterized protein</fullName>
    </submittedName>
</protein>
<evidence type="ECO:0000313" key="3">
    <source>
        <dbReference type="Proteomes" id="UP000494256"/>
    </source>
</evidence>
<dbReference type="OrthoDB" id="47785at2759"/>
<dbReference type="Proteomes" id="UP000494256">
    <property type="component" value="Unassembled WGS sequence"/>
</dbReference>
<feature type="compositionally biased region" description="Polar residues" evidence="1">
    <location>
        <begin position="14"/>
        <end position="24"/>
    </location>
</feature>
<evidence type="ECO:0000313" key="2">
    <source>
        <dbReference type="EMBL" id="CAB3222018.1"/>
    </source>
</evidence>
<reference evidence="2 3" key="1">
    <citation type="submission" date="2020-04" db="EMBL/GenBank/DDBJ databases">
        <authorList>
            <person name="Wallbank WR R."/>
            <person name="Pardo Diaz C."/>
            <person name="Kozak K."/>
            <person name="Martin S."/>
            <person name="Jiggins C."/>
            <person name="Moest M."/>
            <person name="Warren A I."/>
            <person name="Byers J.R.P. K."/>
            <person name="Montejo-Kovacevich G."/>
            <person name="Yen C E."/>
        </authorList>
    </citation>
    <scope>NUCLEOTIDE SEQUENCE [LARGE SCALE GENOMIC DNA]</scope>
</reference>
<proteinExistence type="predicted"/>
<gene>
    <name evidence="2" type="ORF">APLA_LOCUS1132</name>
</gene>
<sequence>MTKKSYTAAPSRLNHISASSSSPTKPLGARGSLKYLGVEDLCLLAELKTLSPCQLQSIEIFILLLNLRRI</sequence>
<dbReference type="EMBL" id="CADEBD010000051">
    <property type="protein sequence ID" value="CAB3222018.1"/>
    <property type="molecule type" value="Genomic_DNA"/>
</dbReference>
<evidence type="ECO:0000256" key="1">
    <source>
        <dbReference type="SAM" id="MobiDB-lite"/>
    </source>
</evidence>
<accession>A0A8S0YT66</accession>
<name>A0A8S0YT66_ARCPL</name>
<comment type="caution">
    <text evidence="2">The sequence shown here is derived from an EMBL/GenBank/DDBJ whole genome shotgun (WGS) entry which is preliminary data.</text>
</comment>
<feature type="region of interest" description="Disordered" evidence="1">
    <location>
        <begin position="1"/>
        <end position="27"/>
    </location>
</feature>
<dbReference type="AlphaFoldDB" id="A0A8S0YT66"/>
<organism evidence="2 3">
    <name type="scientific">Arctia plantaginis</name>
    <name type="common">Wood tiger moth</name>
    <name type="synonym">Phalaena plantaginis</name>
    <dbReference type="NCBI Taxonomy" id="874455"/>
    <lineage>
        <taxon>Eukaryota</taxon>
        <taxon>Metazoa</taxon>
        <taxon>Ecdysozoa</taxon>
        <taxon>Arthropoda</taxon>
        <taxon>Hexapoda</taxon>
        <taxon>Insecta</taxon>
        <taxon>Pterygota</taxon>
        <taxon>Neoptera</taxon>
        <taxon>Endopterygota</taxon>
        <taxon>Lepidoptera</taxon>
        <taxon>Glossata</taxon>
        <taxon>Ditrysia</taxon>
        <taxon>Noctuoidea</taxon>
        <taxon>Erebidae</taxon>
        <taxon>Arctiinae</taxon>
        <taxon>Arctia</taxon>
    </lineage>
</organism>